<evidence type="ECO:0000313" key="1">
    <source>
        <dbReference type="EMBL" id="EZA50362.1"/>
    </source>
</evidence>
<dbReference type="AlphaFoldDB" id="A0A026W2Q7"/>
<sequence>MSNIFLEHFIHTRINDDGFYHISIKVKSGSNRNRTLKTAPDVQEHEIHSYNAKQLLLLLLLLPHVRWGPLRYPRARG</sequence>
<dbReference type="Proteomes" id="UP000053097">
    <property type="component" value="Unassembled WGS sequence"/>
</dbReference>
<organism evidence="1 2">
    <name type="scientific">Ooceraea biroi</name>
    <name type="common">Clonal raider ant</name>
    <name type="synonym">Cerapachys biroi</name>
    <dbReference type="NCBI Taxonomy" id="2015173"/>
    <lineage>
        <taxon>Eukaryota</taxon>
        <taxon>Metazoa</taxon>
        <taxon>Ecdysozoa</taxon>
        <taxon>Arthropoda</taxon>
        <taxon>Hexapoda</taxon>
        <taxon>Insecta</taxon>
        <taxon>Pterygota</taxon>
        <taxon>Neoptera</taxon>
        <taxon>Endopterygota</taxon>
        <taxon>Hymenoptera</taxon>
        <taxon>Apocrita</taxon>
        <taxon>Aculeata</taxon>
        <taxon>Formicoidea</taxon>
        <taxon>Formicidae</taxon>
        <taxon>Dorylinae</taxon>
        <taxon>Ooceraea</taxon>
    </lineage>
</organism>
<keyword evidence="2" id="KW-1185">Reference proteome</keyword>
<reference evidence="1 2" key="1">
    <citation type="journal article" date="2014" name="Curr. Biol.">
        <title>The genome of the clonal raider ant Cerapachys biroi.</title>
        <authorList>
            <person name="Oxley P.R."/>
            <person name="Ji L."/>
            <person name="Fetter-Pruneda I."/>
            <person name="McKenzie S.K."/>
            <person name="Li C."/>
            <person name="Hu H."/>
            <person name="Zhang G."/>
            <person name="Kronauer D.J."/>
        </authorList>
    </citation>
    <scope>NUCLEOTIDE SEQUENCE [LARGE SCALE GENOMIC DNA]</scope>
</reference>
<protein>
    <submittedName>
        <fullName evidence="1">Uncharacterized protein</fullName>
    </submittedName>
</protein>
<accession>A0A026W2Q7</accession>
<proteinExistence type="predicted"/>
<gene>
    <name evidence="1" type="ORF">X777_11173</name>
</gene>
<evidence type="ECO:0000313" key="2">
    <source>
        <dbReference type="Proteomes" id="UP000053097"/>
    </source>
</evidence>
<name>A0A026W2Q7_OOCBI</name>
<dbReference type="EMBL" id="KK107459">
    <property type="protein sequence ID" value="EZA50362.1"/>
    <property type="molecule type" value="Genomic_DNA"/>
</dbReference>